<dbReference type="OrthoDB" id="4309089at2759"/>
<proteinExistence type="predicted"/>
<organism evidence="2">
    <name type="scientific">Aphanomyces invadans</name>
    <dbReference type="NCBI Taxonomy" id="157072"/>
    <lineage>
        <taxon>Eukaryota</taxon>
        <taxon>Sar</taxon>
        <taxon>Stramenopiles</taxon>
        <taxon>Oomycota</taxon>
        <taxon>Saprolegniomycetes</taxon>
        <taxon>Saprolegniales</taxon>
        <taxon>Verrucalvaceae</taxon>
        <taxon>Aphanomyces</taxon>
    </lineage>
</organism>
<dbReference type="eggNOG" id="ENOG502SVIK">
    <property type="taxonomic scope" value="Eukaryota"/>
</dbReference>
<accession>A0A024TNY6</accession>
<keyword evidence="1" id="KW-0472">Membrane</keyword>
<gene>
    <name evidence="2" type="ORF">H310_11356</name>
</gene>
<feature type="transmembrane region" description="Helical" evidence="1">
    <location>
        <begin position="254"/>
        <end position="273"/>
    </location>
</feature>
<sequence length="279" mass="30180">MQALVHQASRSIVGINALYACAILAVFAALYFSPVLLLVVIVLTSVAESIRFVRVRDLSRHAVSVFAKFVCIWPLGMGSVVAFGQLSPTSQASNLSWFSVFINTAVVGNIAMMGFVATGDSLRGITHRIACASLVVWLLLEMQSISWNTVSYQDGFFLFNASPLAWVIAHAIYRAAMMTLPPFDTLRYLILEPASLGLMAALASANGASASLWFGQADTLVASTVCWTSVLLGWFRQQPKYPTMRLPESQPLDIGCAGVHIVVVLIALYHVILGPVSKL</sequence>
<dbReference type="RefSeq" id="XP_008876235.1">
    <property type="nucleotide sequence ID" value="XM_008878013.1"/>
</dbReference>
<dbReference type="AlphaFoldDB" id="A0A024TNY6"/>
<dbReference type="GeneID" id="20088406"/>
<evidence type="ECO:0000313" key="2">
    <source>
        <dbReference type="EMBL" id="ETV95062.1"/>
    </source>
</evidence>
<feature type="transmembrane region" description="Helical" evidence="1">
    <location>
        <begin position="36"/>
        <end position="53"/>
    </location>
</feature>
<feature type="transmembrane region" description="Helical" evidence="1">
    <location>
        <begin position="12"/>
        <end position="30"/>
    </location>
</feature>
<dbReference type="EMBL" id="KI913982">
    <property type="protein sequence ID" value="ETV95062.1"/>
    <property type="molecule type" value="Genomic_DNA"/>
</dbReference>
<feature type="transmembrane region" description="Helical" evidence="1">
    <location>
        <begin position="95"/>
        <end position="117"/>
    </location>
</feature>
<feature type="transmembrane region" description="Helical" evidence="1">
    <location>
        <begin position="156"/>
        <end position="176"/>
    </location>
</feature>
<keyword evidence="1" id="KW-0812">Transmembrane</keyword>
<dbReference type="VEuPathDB" id="FungiDB:H310_11356"/>
<name>A0A024TNY6_9STRA</name>
<feature type="transmembrane region" description="Helical" evidence="1">
    <location>
        <begin position="65"/>
        <end position="83"/>
    </location>
</feature>
<evidence type="ECO:0000256" key="1">
    <source>
        <dbReference type="SAM" id="Phobius"/>
    </source>
</evidence>
<feature type="transmembrane region" description="Helical" evidence="1">
    <location>
        <begin position="213"/>
        <end position="234"/>
    </location>
</feature>
<reference evidence="2" key="1">
    <citation type="submission" date="2013-12" db="EMBL/GenBank/DDBJ databases">
        <title>The Genome Sequence of Aphanomyces invadans NJM9701.</title>
        <authorList>
            <consortium name="The Broad Institute Genomics Platform"/>
            <person name="Russ C."/>
            <person name="Tyler B."/>
            <person name="van West P."/>
            <person name="Dieguez-Uribeondo J."/>
            <person name="Young S.K."/>
            <person name="Zeng Q."/>
            <person name="Gargeya S."/>
            <person name="Fitzgerald M."/>
            <person name="Abouelleil A."/>
            <person name="Alvarado L."/>
            <person name="Chapman S.B."/>
            <person name="Gainer-Dewar J."/>
            <person name="Goldberg J."/>
            <person name="Griggs A."/>
            <person name="Gujja S."/>
            <person name="Hansen M."/>
            <person name="Howarth C."/>
            <person name="Imamovic A."/>
            <person name="Ireland A."/>
            <person name="Larimer J."/>
            <person name="McCowan C."/>
            <person name="Murphy C."/>
            <person name="Pearson M."/>
            <person name="Poon T.W."/>
            <person name="Priest M."/>
            <person name="Roberts A."/>
            <person name="Saif S."/>
            <person name="Shea T."/>
            <person name="Sykes S."/>
            <person name="Wortman J."/>
            <person name="Nusbaum C."/>
            <person name="Birren B."/>
        </authorList>
    </citation>
    <scope>NUCLEOTIDE SEQUENCE [LARGE SCALE GENOMIC DNA]</scope>
    <source>
        <strain evidence="2">NJM9701</strain>
    </source>
</reference>
<protein>
    <submittedName>
        <fullName evidence="2">Uncharacterized protein</fullName>
    </submittedName>
</protein>
<keyword evidence="1" id="KW-1133">Transmembrane helix</keyword>